<evidence type="ECO:0000313" key="4">
    <source>
        <dbReference type="Proteomes" id="UP000233491"/>
    </source>
</evidence>
<keyword evidence="2" id="KW-1133">Transmembrane helix</keyword>
<dbReference type="OrthoDB" id="9806878at2"/>
<feature type="transmembrane region" description="Helical" evidence="2">
    <location>
        <begin position="15"/>
        <end position="38"/>
    </location>
</feature>
<keyword evidence="2" id="KW-0472">Membrane</keyword>
<organism evidence="3 4">
    <name type="scientific">Pleomorphomonas diazotrophica</name>
    <dbReference type="NCBI Taxonomy" id="1166257"/>
    <lineage>
        <taxon>Bacteria</taxon>
        <taxon>Pseudomonadati</taxon>
        <taxon>Pseudomonadota</taxon>
        <taxon>Alphaproteobacteria</taxon>
        <taxon>Hyphomicrobiales</taxon>
        <taxon>Pleomorphomonadaceae</taxon>
        <taxon>Pleomorphomonas</taxon>
    </lineage>
</organism>
<accession>A0A2N3LVG6</accession>
<name>A0A2N3LVG6_9HYPH</name>
<reference evidence="3 4" key="1">
    <citation type="submission" date="2017-12" db="EMBL/GenBank/DDBJ databases">
        <title>Anaerobic carbon monoxide metabolism by Pleomorphomonas carboxyditropha sp. nov., a new mesophilic hydrogenogenic carboxidotroph.</title>
        <authorList>
            <person name="Esquivel-Elizondo S."/>
            <person name="Krajmalnik-Brown R."/>
        </authorList>
    </citation>
    <scope>NUCLEOTIDE SEQUENCE [LARGE SCALE GENOMIC DNA]</scope>
    <source>
        <strain evidence="3 4">R5-392</strain>
    </source>
</reference>
<keyword evidence="2" id="KW-0812">Transmembrane</keyword>
<proteinExistence type="predicted"/>
<gene>
    <name evidence="3" type="ORF">CXZ10_14230</name>
</gene>
<dbReference type="Pfam" id="PF11014">
    <property type="entry name" value="DUF2852"/>
    <property type="match status" value="1"/>
</dbReference>
<dbReference type="AlphaFoldDB" id="A0A2N3LVG6"/>
<evidence type="ECO:0000256" key="1">
    <source>
        <dbReference type="SAM" id="Coils"/>
    </source>
</evidence>
<evidence type="ECO:0000313" key="3">
    <source>
        <dbReference type="EMBL" id="PKR88553.1"/>
    </source>
</evidence>
<evidence type="ECO:0000256" key="2">
    <source>
        <dbReference type="SAM" id="Phobius"/>
    </source>
</evidence>
<dbReference type="Proteomes" id="UP000233491">
    <property type="component" value="Unassembled WGS sequence"/>
</dbReference>
<keyword evidence="4" id="KW-1185">Reference proteome</keyword>
<dbReference type="EMBL" id="PJNW01000011">
    <property type="protein sequence ID" value="PKR88553.1"/>
    <property type="molecule type" value="Genomic_DNA"/>
</dbReference>
<sequence length="136" mass="15724">MRSCVMRPGFHPLSIAAMIVGFVIFWPIGLAVLAYILWGDRMRARWNDLRPDLERAARRAGFERGGFQHYRAGSTGNTAFDAYREAELKRLEEERAALDRMRDEFDEFLANLRRAKDQEEFDRFKASRNPAPDAGV</sequence>
<feature type="coiled-coil region" evidence="1">
    <location>
        <begin position="84"/>
        <end position="118"/>
    </location>
</feature>
<comment type="caution">
    <text evidence="3">The sequence shown here is derived from an EMBL/GenBank/DDBJ whole genome shotgun (WGS) entry which is preliminary data.</text>
</comment>
<evidence type="ECO:0008006" key="5">
    <source>
        <dbReference type="Google" id="ProtNLM"/>
    </source>
</evidence>
<dbReference type="InterPro" id="IPR021273">
    <property type="entry name" value="DUF2852"/>
</dbReference>
<protein>
    <recommendedName>
        <fullName evidence="5">DUF2852 domain-containing protein</fullName>
    </recommendedName>
</protein>
<keyword evidence="1" id="KW-0175">Coiled coil</keyword>